<dbReference type="Proteomes" id="UP001164250">
    <property type="component" value="Chromosome 8"/>
</dbReference>
<dbReference type="EMBL" id="CM047904">
    <property type="protein sequence ID" value="KAJ0091296.1"/>
    <property type="molecule type" value="Genomic_DNA"/>
</dbReference>
<gene>
    <name evidence="1" type="ORF">Patl1_14588</name>
</gene>
<evidence type="ECO:0000313" key="1">
    <source>
        <dbReference type="EMBL" id="KAJ0091296.1"/>
    </source>
</evidence>
<accession>A0ACC1AX84</accession>
<name>A0ACC1AX84_9ROSI</name>
<reference evidence="2" key="1">
    <citation type="journal article" date="2023" name="G3 (Bethesda)">
        <title>Genome assembly and association tests identify interacting loci associated with vigor, precocity, and sex in interspecific pistachio rootstocks.</title>
        <authorList>
            <person name="Palmer W."/>
            <person name="Jacygrad E."/>
            <person name="Sagayaradj S."/>
            <person name="Cavanaugh K."/>
            <person name="Han R."/>
            <person name="Bertier L."/>
            <person name="Beede B."/>
            <person name="Kafkas S."/>
            <person name="Golino D."/>
            <person name="Preece J."/>
            <person name="Michelmore R."/>
        </authorList>
    </citation>
    <scope>NUCLEOTIDE SEQUENCE [LARGE SCALE GENOMIC DNA]</scope>
</reference>
<sequence>MLMKLKRTRTGRGRVRYEGSCSWYGAEVVPLQQPENEQLNKYGQDILAMKEEAESSSLWSSHRYHQVDCRDLTKGIDGVKS</sequence>
<keyword evidence="2" id="KW-1185">Reference proteome</keyword>
<proteinExistence type="predicted"/>
<protein>
    <submittedName>
        <fullName evidence="1">Uncharacterized protein</fullName>
    </submittedName>
</protein>
<evidence type="ECO:0000313" key="2">
    <source>
        <dbReference type="Proteomes" id="UP001164250"/>
    </source>
</evidence>
<comment type="caution">
    <text evidence="1">The sequence shown here is derived from an EMBL/GenBank/DDBJ whole genome shotgun (WGS) entry which is preliminary data.</text>
</comment>
<organism evidence="1 2">
    <name type="scientific">Pistacia atlantica</name>
    <dbReference type="NCBI Taxonomy" id="434234"/>
    <lineage>
        <taxon>Eukaryota</taxon>
        <taxon>Viridiplantae</taxon>
        <taxon>Streptophyta</taxon>
        <taxon>Embryophyta</taxon>
        <taxon>Tracheophyta</taxon>
        <taxon>Spermatophyta</taxon>
        <taxon>Magnoliopsida</taxon>
        <taxon>eudicotyledons</taxon>
        <taxon>Gunneridae</taxon>
        <taxon>Pentapetalae</taxon>
        <taxon>rosids</taxon>
        <taxon>malvids</taxon>
        <taxon>Sapindales</taxon>
        <taxon>Anacardiaceae</taxon>
        <taxon>Pistacia</taxon>
    </lineage>
</organism>